<sequence>MASQTRAAAVKAGAKLPQDHAAAAEAQGRPVKAVIEAATYDGGADLTVAVPRDLVDSYEAVNAVYTGFVMPVMQALDETSRQAVLDAAADETGKVRNSVVQRILVAALTQAAQGE</sequence>
<dbReference type="RefSeq" id="WP_121587970.1">
    <property type="nucleotide sequence ID" value="NZ_RCIW01000003.1"/>
</dbReference>
<name>A0A8B3GHY4_9ACTN</name>
<proteinExistence type="predicted"/>
<dbReference type="EMBL" id="RCIW01000003">
    <property type="protein sequence ID" value="RLP12265.1"/>
    <property type="molecule type" value="Genomic_DNA"/>
</dbReference>
<dbReference type="Proteomes" id="UP000279336">
    <property type="component" value="Unassembled WGS sequence"/>
</dbReference>
<reference evidence="1 2" key="1">
    <citation type="submission" date="2018-10" db="EMBL/GenBank/DDBJ databases">
        <title>Propionibacterium australiense Genome Sequencing and Assembly.</title>
        <authorList>
            <person name="Bernier A.-M."/>
            <person name="Bernard K."/>
        </authorList>
    </citation>
    <scope>NUCLEOTIDE SEQUENCE [LARGE SCALE GENOMIC DNA]</scope>
    <source>
        <strain evidence="1 2">NML98A078</strain>
    </source>
</reference>
<gene>
    <name evidence="1" type="ORF">D7U36_03120</name>
</gene>
<evidence type="ECO:0000313" key="2">
    <source>
        <dbReference type="Proteomes" id="UP000279336"/>
    </source>
</evidence>
<dbReference type="AlphaFoldDB" id="A0A8B3GHY4"/>
<protein>
    <submittedName>
        <fullName evidence="1">Uncharacterized protein</fullName>
    </submittedName>
</protein>
<accession>A0A8B3GHY4</accession>
<organism evidence="1 2">
    <name type="scientific">Propionibacterium australiense</name>
    <dbReference type="NCBI Taxonomy" id="119981"/>
    <lineage>
        <taxon>Bacteria</taxon>
        <taxon>Bacillati</taxon>
        <taxon>Actinomycetota</taxon>
        <taxon>Actinomycetes</taxon>
        <taxon>Propionibacteriales</taxon>
        <taxon>Propionibacteriaceae</taxon>
        <taxon>Propionibacterium</taxon>
    </lineage>
</organism>
<comment type="caution">
    <text evidence="1">The sequence shown here is derived from an EMBL/GenBank/DDBJ whole genome shotgun (WGS) entry which is preliminary data.</text>
</comment>
<evidence type="ECO:0000313" key="1">
    <source>
        <dbReference type="EMBL" id="RLP12265.1"/>
    </source>
</evidence>